<feature type="transmembrane region" description="Helical" evidence="7">
    <location>
        <begin position="62"/>
        <end position="84"/>
    </location>
</feature>
<keyword evidence="3 7" id="KW-0812">Transmembrane</keyword>
<accession>A0A9Q0Y4N9</accession>
<keyword evidence="5 7" id="KW-0472">Membrane</keyword>
<evidence type="ECO:0000256" key="1">
    <source>
        <dbReference type="ARBA" id="ARBA00004141"/>
    </source>
</evidence>
<feature type="region of interest" description="Disordered" evidence="6">
    <location>
        <begin position="311"/>
        <end position="337"/>
    </location>
</feature>
<dbReference type="Proteomes" id="UP001142489">
    <property type="component" value="Unassembled WGS sequence"/>
</dbReference>
<dbReference type="EMBL" id="JAPFRF010000002">
    <property type="protein sequence ID" value="KAJ7341927.1"/>
    <property type="molecule type" value="Genomic_DNA"/>
</dbReference>
<evidence type="ECO:0000256" key="2">
    <source>
        <dbReference type="ARBA" id="ARBA00005308"/>
    </source>
</evidence>
<evidence type="ECO:0000313" key="8">
    <source>
        <dbReference type="EMBL" id="KAJ7341927.1"/>
    </source>
</evidence>
<keyword evidence="9" id="KW-1185">Reference proteome</keyword>
<protein>
    <recommendedName>
        <fullName evidence="10">Transmembrane protein 200A</fullName>
    </recommendedName>
</protein>
<reference evidence="8" key="1">
    <citation type="journal article" date="2023" name="DNA Res.">
        <title>Chromosome-level genome assembly of Phrynocephalus forsythii using third-generation DNA sequencing and Hi-C analysis.</title>
        <authorList>
            <person name="Qi Y."/>
            <person name="Zhao W."/>
            <person name="Zhao Y."/>
            <person name="Niu C."/>
            <person name="Cao S."/>
            <person name="Zhang Y."/>
        </authorList>
    </citation>
    <scope>NUCLEOTIDE SEQUENCE</scope>
    <source>
        <tissue evidence="8">Muscle</tissue>
    </source>
</reference>
<dbReference type="AlphaFoldDB" id="A0A9Q0Y4N9"/>
<evidence type="ECO:0000256" key="4">
    <source>
        <dbReference type="ARBA" id="ARBA00022989"/>
    </source>
</evidence>
<keyword evidence="4 7" id="KW-1133">Transmembrane helix</keyword>
<gene>
    <name evidence="8" type="ORF">JRQ81_007954</name>
</gene>
<dbReference type="InterPro" id="IPR018787">
    <property type="entry name" value="DUF2371_TMEM200"/>
</dbReference>
<evidence type="ECO:0000256" key="7">
    <source>
        <dbReference type="SAM" id="Phobius"/>
    </source>
</evidence>
<dbReference type="PANTHER" id="PTHR31815:SF0">
    <property type="entry name" value="TRANSMEMBRANE PROTEIN 200A"/>
    <property type="match status" value="1"/>
</dbReference>
<evidence type="ECO:0008006" key="10">
    <source>
        <dbReference type="Google" id="ProtNLM"/>
    </source>
</evidence>
<dbReference type="OrthoDB" id="9994280at2759"/>
<dbReference type="Pfam" id="PF10177">
    <property type="entry name" value="DUF2371"/>
    <property type="match status" value="1"/>
</dbReference>
<evidence type="ECO:0000256" key="3">
    <source>
        <dbReference type="ARBA" id="ARBA00022692"/>
    </source>
</evidence>
<feature type="compositionally biased region" description="Low complexity" evidence="6">
    <location>
        <begin position="352"/>
        <end position="370"/>
    </location>
</feature>
<dbReference type="PANTHER" id="PTHR31815">
    <property type="entry name" value="AGAP005329-PA"/>
    <property type="match status" value="1"/>
</dbReference>
<comment type="subcellular location">
    <subcellularLocation>
        <location evidence="1">Membrane</location>
        <topology evidence="1">Multi-pass membrane protein</topology>
    </subcellularLocation>
</comment>
<feature type="region of interest" description="Disordered" evidence="6">
    <location>
        <begin position="352"/>
        <end position="372"/>
    </location>
</feature>
<feature type="transmembrane region" description="Helical" evidence="7">
    <location>
        <begin position="127"/>
        <end position="147"/>
    </location>
</feature>
<feature type="compositionally biased region" description="Low complexity" evidence="6">
    <location>
        <begin position="324"/>
        <end position="337"/>
    </location>
</feature>
<name>A0A9Q0Y4N9_9SAUR</name>
<proteinExistence type="inferred from homology"/>
<evidence type="ECO:0000313" key="9">
    <source>
        <dbReference type="Proteomes" id="UP001142489"/>
    </source>
</evidence>
<sequence>MIATGGVITGLAALKRQDSARSQHHLNVPTSPAPEEQKAAKPRPRADVVVVRGKIRLYSPSGFFLVLGVLVSFLGIAMAILGYWPQKDPFLEPDNSLSLNETQATGKEGGILIRFLEQHLHSDKMKMLGPFTMGIGIFIFICANAMLHENRDKETKIIHMRDIYSTVIDIHTLRIREQKQLNGAYMGFAGENEAKHCGSSCASQLAANTVASFSGFASNFQVESNAAEEDDISVSGSKNTLHLLPPLLTERSGSVFGLYPHPAGKAKEDRSSGPLKCETKSIVSSSINAFTLPVIKLNNCVIDEPSIDNITEDSASSRGRPKNLSMDSLSVPLPDPSDSYKPASALILRNNSWQDSSSSQSKSSVALGSSTGKLLSPGAARKQFGSNSSLHLLSVHSKSLDLDRGPSTLTVQVEQRKHPSWPRLDRSNSKGYMKLENKEDPVDRLLVPSASAKKDFTNKEKLLMISRSHNNLSFEHDDFLSNNLKRGTSETRF</sequence>
<comment type="similarity">
    <text evidence="2">Belongs to the TMEM200 family.</text>
</comment>
<comment type="caution">
    <text evidence="8">The sequence shown here is derived from an EMBL/GenBank/DDBJ whole genome shotgun (WGS) entry which is preliminary data.</text>
</comment>
<evidence type="ECO:0000256" key="6">
    <source>
        <dbReference type="SAM" id="MobiDB-lite"/>
    </source>
</evidence>
<organism evidence="8 9">
    <name type="scientific">Phrynocephalus forsythii</name>
    <dbReference type="NCBI Taxonomy" id="171643"/>
    <lineage>
        <taxon>Eukaryota</taxon>
        <taxon>Metazoa</taxon>
        <taxon>Chordata</taxon>
        <taxon>Craniata</taxon>
        <taxon>Vertebrata</taxon>
        <taxon>Euteleostomi</taxon>
        <taxon>Lepidosauria</taxon>
        <taxon>Squamata</taxon>
        <taxon>Bifurcata</taxon>
        <taxon>Unidentata</taxon>
        <taxon>Episquamata</taxon>
        <taxon>Toxicofera</taxon>
        <taxon>Iguania</taxon>
        <taxon>Acrodonta</taxon>
        <taxon>Agamidae</taxon>
        <taxon>Agaminae</taxon>
        <taxon>Phrynocephalus</taxon>
    </lineage>
</organism>
<feature type="region of interest" description="Disordered" evidence="6">
    <location>
        <begin position="18"/>
        <end position="43"/>
    </location>
</feature>
<dbReference type="GO" id="GO:0016020">
    <property type="term" value="C:membrane"/>
    <property type="evidence" value="ECO:0007669"/>
    <property type="project" value="UniProtKB-SubCell"/>
</dbReference>
<evidence type="ECO:0000256" key="5">
    <source>
        <dbReference type="ARBA" id="ARBA00023136"/>
    </source>
</evidence>